<dbReference type="Proteomes" id="UP000502331">
    <property type="component" value="Chromosome"/>
</dbReference>
<gene>
    <name evidence="1" type="ORF">D3791_14730</name>
</gene>
<reference evidence="1 2" key="1">
    <citation type="submission" date="2018-09" db="EMBL/GenBank/DDBJ databases">
        <title>Glutamicibacter mishrai S5-52T (LMG 29155T = KCTC 39846T).</title>
        <authorList>
            <person name="Das S.K."/>
        </authorList>
    </citation>
    <scope>NUCLEOTIDE SEQUENCE [LARGE SCALE GENOMIC DNA]</scope>
    <source>
        <strain evidence="1 2">S5-52</strain>
    </source>
</reference>
<sequence length="87" mass="8165">MYSHVLGSPVSSAAAEISCVSGFSDFAAADEVAASSLGAAGALDTVGLSAVAGGAVVSVGAWLAFASSFSEDEGFFTGAGVAAATVG</sequence>
<proteinExistence type="predicted"/>
<name>A0A6H0SNT1_9MICC</name>
<dbReference type="EMBL" id="CP032549">
    <property type="protein sequence ID" value="QIV88251.1"/>
    <property type="molecule type" value="Genomic_DNA"/>
</dbReference>
<keyword evidence="2" id="KW-1185">Reference proteome</keyword>
<evidence type="ECO:0000313" key="2">
    <source>
        <dbReference type="Proteomes" id="UP000502331"/>
    </source>
</evidence>
<accession>A0A6H0SNT1</accession>
<organism evidence="1 2">
    <name type="scientific">Glutamicibacter mishrai</name>
    <dbReference type="NCBI Taxonomy" id="1775880"/>
    <lineage>
        <taxon>Bacteria</taxon>
        <taxon>Bacillati</taxon>
        <taxon>Actinomycetota</taxon>
        <taxon>Actinomycetes</taxon>
        <taxon>Micrococcales</taxon>
        <taxon>Micrococcaceae</taxon>
        <taxon>Glutamicibacter</taxon>
    </lineage>
</organism>
<dbReference type="AlphaFoldDB" id="A0A6H0SNT1"/>
<protein>
    <submittedName>
        <fullName evidence="1">Uncharacterized protein</fullName>
    </submittedName>
</protein>
<evidence type="ECO:0000313" key="1">
    <source>
        <dbReference type="EMBL" id="QIV88251.1"/>
    </source>
</evidence>